<feature type="compositionally biased region" description="Basic and acidic residues" evidence="1">
    <location>
        <begin position="17"/>
        <end position="27"/>
    </location>
</feature>
<protein>
    <submittedName>
        <fullName evidence="2">Uncharacterized protein</fullName>
    </submittedName>
</protein>
<proteinExistence type="predicted"/>
<accession>A0A4Z2HZ83</accession>
<feature type="region of interest" description="Disordered" evidence="1">
    <location>
        <begin position="1"/>
        <end position="27"/>
    </location>
</feature>
<feature type="compositionally biased region" description="Basic residues" evidence="1">
    <location>
        <begin position="1"/>
        <end position="16"/>
    </location>
</feature>
<gene>
    <name evidence="2" type="ORF">EYF80_018794</name>
</gene>
<sequence>MHSAVTRRLRKARNVKRREEEEGLKEPCDLSDTYPLNPLKEVMLSPVGVSAVPACRAGVGHPGKATRGLRVKKSRPSGGSEKTASEVGT</sequence>
<reference evidence="2 3" key="1">
    <citation type="submission" date="2019-03" db="EMBL/GenBank/DDBJ databases">
        <title>First draft genome of Liparis tanakae, snailfish: a comprehensive survey of snailfish specific genes.</title>
        <authorList>
            <person name="Kim W."/>
            <person name="Song I."/>
            <person name="Jeong J.-H."/>
            <person name="Kim D."/>
            <person name="Kim S."/>
            <person name="Ryu S."/>
            <person name="Song J.Y."/>
            <person name="Lee S.K."/>
        </authorList>
    </citation>
    <scope>NUCLEOTIDE SEQUENCE [LARGE SCALE GENOMIC DNA]</scope>
    <source>
        <tissue evidence="2">Muscle</tissue>
    </source>
</reference>
<dbReference type="Proteomes" id="UP000314294">
    <property type="component" value="Unassembled WGS sequence"/>
</dbReference>
<comment type="caution">
    <text evidence="2">The sequence shown here is derived from an EMBL/GenBank/DDBJ whole genome shotgun (WGS) entry which is preliminary data.</text>
</comment>
<keyword evidence="3" id="KW-1185">Reference proteome</keyword>
<dbReference type="EMBL" id="SRLO01000156">
    <property type="protein sequence ID" value="TNN70978.1"/>
    <property type="molecule type" value="Genomic_DNA"/>
</dbReference>
<dbReference type="AlphaFoldDB" id="A0A4Z2HZ83"/>
<feature type="compositionally biased region" description="Polar residues" evidence="1">
    <location>
        <begin position="80"/>
        <end position="89"/>
    </location>
</feature>
<evidence type="ECO:0000313" key="2">
    <source>
        <dbReference type="EMBL" id="TNN70978.1"/>
    </source>
</evidence>
<evidence type="ECO:0000256" key="1">
    <source>
        <dbReference type="SAM" id="MobiDB-lite"/>
    </source>
</evidence>
<evidence type="ECO:0000313" key="3">
    <source>
        <dbReference type="Proteomes" id="UP000314294"/>
    </source>
</evidence>
<feature type="region of interest" description="Disordered" evidence="1">
    <location>
        <begin position="58"/>
        <end position="89"/>
    </location>
</feature>
<organism evidence="2 3">
    <name type="scientific">Liparis tanakae</name>
    <name type="common">Tanaka's snailfish</name>
    <dbReference type="NCBI Taxonomy" id="230148"/>
    <lineage>
        <taxon>Eukaryota</taxon>
        <taxon>Metazoa</taxon>
        <taxon>Chordata</taxon>
        <taxon>Craniata</taxon>
        <taxon>Vertebrata</taxon>
        <taxon>Euteleostomi</taxon>
        <taxon>Actinopterygii</taxon>
        <taxon>Neopterygii</taxon>
        <taxon>Teleostei</taxon>
        <taxon>Neoteleostei</taxon>
        <taxon>Acanthomorphata</taxon>
        <taxon>Eupercaria</taxon>
        <taxon>Perciformes</taxon>
        <taxon>Cottioidei</taxon>
        <taxon>Cottales</taxon>
        <taxon>Liparidae</taxon>
        <taxon>Liparis</taxon>
    </lineage>
</organism>
<name>A0A4Z2HZ83_9TELE</name>